<proteinExistence type="predicted"/>
<comment type="caution">
    <text evidence="1">The sequence shown here is derived from an EMBL/GenBank/DDBJ whole genome shotgun (WGS) entry which is preliminary data.</text>
</comment>
<dbReference type="AlphaFoldDB" id="A0A418XEV2"/>
<protein>
    <submittedName>
        <fullName evidence="1">DUF47 family protein</fullName>
    </submittedName>
</protein>
<gene>
    <name evidence="1" type="ORF">D3879_15210</name>
</gene>
<accession>A0A418XEV2</accession>
<keyword evidence="2" id="KW-1185">Reference proteome</keyword>
<sequence length="647" mass="71886">MEKLDVIASLGQMQLLRPAWINAALAANDRLKLYLTVLQAAQAHAEQPNAAPLDLTREFASAQIGAPWLKDLPGTAYREGKALHVPDFLRVAAMLRDDLRIMARPLVEGGNAAESELDSRVDHWCAWLDALTDDTLEATQLKALTSGKRGGGDSFHLLVMDLHKVLNRMAVEMASETIDGAHVWQLNDEDRPRVASFMRGLNRTRALKLNHPGLDTAATRDGERLLLQNDIGVNVAHVLVVQVEGMRITLTYSDLHRQRFAFFQSMLAELGASWSAPETRTTAGLNAGEAYHVGTATFECEDEDALQRELEGIGSRIVFLIDWNRARKRLVQFVSKADAVAVLTEAARREVGHMAWLVAGGEQLIYGAMQALGADYFHIGDRLDQVMGPALAKEFLDEVLVLSSQAMQQRQPLALIADDTRLLLVRHMRRRRDEFDLLTEHAAYCHALAEGVRDALAHGHERDKNAARKLAERAKEWERQADLLVMSSRARAERHPRWLPFTRLIERADDVADCLEESAFLLSLIADDHHQGWRGEVRKVIQLLADEVLAATQDHVKALAIACTLGEESSGEDHEEFVAALWRVLNAERQCDILLREARRALSEHVSDAATLNLSTEFAVALELSTDALLATGYGLRKLAFSRVGGV</sequence>
<reference evidence="1 2" key="1">
    <citation type="submission" date="2018-09" db="EMBL/GenBank/DDBJ databases">
        <authorList>
            <person name="Zhu H."/>
        </authorList>
    </citation>
    <scope>NUCLEOTIDE SEQUENCE [LARGE SCALE GENOMIC DNA]</scope>
    <source>
        <strain evidence="1 2">K1S02-6</strain>
    </source>
</reference>
<dbReference type="OrthoDB" id="5297572at2"/>
<dbReference type="InterPro" id="IPR038078">
    <property type="entry name" value="PhoU-like_sf"/>
</dbReference>
<dbReference type="RefSeq" id="WP_119955150.1">
    <property type="nucleotide sequence ID" value="NZ_QYUR01000003.1"/>
</dbReference>
<organism evidence="1 2">
    <name type="scientific">Pseudomonas cavernicola</name>
    <dbReference type="NCBI Taxonomy" id="2320866"/>
    <lineage>
        <taxon>Bacteria</taxon>
        <taxon>Pseudomonadati</taxon>
        <taxon>Pseudomonadota</taxon>
        <taxon>Gammaproteobacteria</taxon>
        <taxon>Pseudomonadales</taxon>
        <taxon>Pseudomonadaceae</taxon>
        <taxon>Pseudomonas</taxon>
    </lineage>
</organism>
<dbReference type="Gene3D" id="1.20.58.220">
    <property type="entry name" value="Phosphate transport system protein phou homolog 2, domain 2"/>
    <property type="match status" value="1"/>
</dbReference>
<dbReference type="Proteomes" id="UP000284021">
    <property type="component" value="Unassembled WGS sequence"/>
</dbReference>
<evidence type="ECO:0000313" key="1">
    <source>
        <dbReference type="EMBL" id="RJG11019.1"/>
    </source>
</evidence>
<name>A0A418XEV2_9PSED</name>
<evidence type="ECO:0000313" key="2">
    <source>
        <dbReference type="Proteomes" id="UP000284021"/>
    </source>
</evidence>
<dbReference type="EMBL" id="QYUR01000003">
    <property type="protein sequence ID" value="RJG11019.1"/>
    <property type="molecule type" value="Genomic_DNA"/>
</dbReference>